<dbReference type="Proteomes" id="UP000178946">
    <property type="component" value="Unassembled WGS sequence"/>
</dbReference>
<dbReference type="AlphaFoldDB" id="A0A1F8DQ21"/>
<gene>
    <name evidence="1" type="ORF">A3A20_02535</name>
</gene>
<evidence type="ECO:0000313" key="2">
    <source>
        <dbReference type="Proteomes" id="UP000178946"/>
    </source>
</evidence>
<proteinExistence type="predicted"/>
<sequence>MGAFLAVNPTLHYRTAYLHEKTLVVDATAYNSVPEQTNDEPFITASGTYTRDGVIAANFLQFGTTLKIPELFGDKVFIVEDRMNQRYSERIDIWMETIEEAKKFGVRKIQIVIL</sequence>
<reference evidence="1 2" key="1">
    <citation type="journal article" date="2016" name="Nat. Commun.">
        <title>Thousands of microbial genomes shed light on interconnected biogeochemical processes in an aquifer system.</title>
        <authorList>
            <person name="Anantharaman K."/>
            <person name="Brown C.T."/>
            <person name="Hug L.A."/>
            <person name="Sharon I."/>
            <person name="Castelle C.J."/>
            <person name="Probst A.J."/>
            <person name="Thomas B.C."/>
            <person name="Singh A."/>
            <person name="Wilkins M.J."/>
            <person name="Karaoz U."/>
            <person name="Brodie E.L."/>
            <person name="Williams K.H."/>
            <person name="Hubbard S.S."/>
            <person name="Banfield J.F."/>
        </authorList>
    </citation>
    <scope>NUCLEOTIDE SEQUENCE [LARGE SCALE GENOMIC DNA]</scope>
</reference>
<dbReference type="CDD" id="cd22784">
    <property type="entry name" value="DPBB_MltA_YuiC-like"/>
    <property type="match status" value="1"/>
</dbReference>
<protein>
    <recommendedName>
        <fullName evidence="3">3D domain-containing protein</fullName>
    </recommendedName>
</protein>
<organism evidence="1 2">
    <name type="scientific">Candidatus Wolfebacteria bacterium RIFCSPLOWO2_01_FULL_45_19</name>
    <dbReference type="NCBI Taxonomy" id="1802557"/>
    <lineage>
        <taxon>Bacteria</taxon>
        <taxon>Candidatus Wolfeibacteriota</taxon>
    </lineage>
</organism>
<comment type="caution">
    <text evidence="1">The sequence shown here is derived from an EMBL/GenBank/DDBJ whole genome shotgun (WGS) entry which is preliminary data.</text>
</comment>
<dbReference type="EMBL" id="MGIR01000009">
    <property type="protein sequence ID" value="OGM90714.1"/>
    <property type="molecule type" value="Genomic_DNA"/>
</dbReference>
<name>A0A1F8DQ21_9BACT</name>
<accession>A0A1F8DQ21</accession>
<evidence type="ECO:0008006" key="3">
    <source>
        <dbReference type="Google" id="ProtNLM"/>
    </source>
</evidence>
<evidence type="ECO:0000313" key="1">
    <source>
        <dbReference type="EMBL" id="OGM90714.1"/>
    </source>
</evidence>